<dbReference type="OMA" id="EREVDCT"/>
<dbReference type="VEuPathDB" id="MicrosporidiaDB:VICG_00174"/>
<evidence type="ECO:0000256" key="2">
    <source>
        <dbReference type="SAM" id="MobiDB-lite"/>
    </source>
</evidence>
<dbReference type="Proteomes" id="UP000011082">
    <property type="component" value="Unassembled WGS sequence"/>
</dbReference>
<dbReference type="InParanoid" id="L2GQF9"/>
<evidence type="ECO:0000256" key="1">
    <source>
        <dbReference type="SAM" id="Coils"/>
    </source>
</evidence>
<keyword evidence="4" id="KW-1185">Reference proteome</keyword>
<dbReference type="RefSeq" id="XP_007603627.1">
    <property type="nucleotide sequence ID" value="XM_007603565.1"/>
</dbReference>
<name>L2GQF9_VITCO</name>
<evidence type="ECO:0008006" key="5">
    <source>
        <dbReference type="Google" id="ProtNLM"/>
    </source>
</evidence>
<evidence type="ECO:0000313" key="4">
    <source>
        <dbReference type="Proteomes" id="UP000011082"/>
    </source>
</evidence>
<dbReference type="GeneID" id="19880892"/>
<dbReference type="HOGENOM" id="CLU_449934_0_0_1"/>
<sequence length="607" mass="70168">MDQDKQESRRRVSFAAEPQINYIYQKENNTSMTSSCSMDMAMDITTELAEFKNLNLFSKDYSANAEDVCDVENMLEIKENESNGLSKRVSLDPLKAIEHESFSESSTTAANLGNSSTAIQNVQDKIDDAEHPTKEVEAKSPDAKSKDQTQSIFWRSSIKDEHRKSLNVSFDDTGAINSSFGVEELVNTIDLRKIIPQEWQAKTSIGEFLASQGIRFLDETVMGAMKRDTLSKSRNVVDPSLVLYYKYSLSERIEFLYQFSGFLIDKMKDLQKEIEEVESGIDVSGINKDNLKRIRNEARNKSKIDWYSLRKIYEIQFNKKMIENKSKIVDLLNDVKRQNMKTVETIYLKEQSVNSLRSKISELKEKVSRFEKENVQKTEKLQAMIEEKKKVYESAQNDFETILQSYETQKKEECMIQKRIDRLHQEISSLKKNIAIKNVGESQLDEVKRQLERYGSIYHFKIIKISKHAVLFEVAGNVVSVEVNSLSEVVEFSFVKSDGDPFSEFSRSLIQNSCCRKLVDFIRTCLENFYLCFSLRKEVNAIKEKAKVECFYLNSCLYFRIYPPDSKVLLDMSITDEFDLIYNERICHNLKLSPGSLSLFISEKLIK</sequence>
<keyword evidence="1" id="KW-0175">Coiled coil</keyword>
<feature type="compositionally biased region" description="Basic and acidic residues" evidence="2">
    <location>
        <begin position="130"/>
        <end position="147"/>
    </location>
</feature>
<organism evidence="3 4">
    <name type="scientific">Vittaforma corneae (strain ATCC 50505)</name>
    <name type="common">Microsporidian parasite</name>
    <name type="synonym">Nosema corneum</name>
    <dbReference type="NCBI Taxonomy" id="993615"/>
    <lineage>
        <taxon>Eukaryota</taxon>
        <taxon>Fungi</taxon>
        <taxon>Fungi incertae sedis</taxon>
        <taxon>Microsporidia</taxon>
        <taxon>Nosematidae</taxon>
        <taxon>Vittaforma</taxon>
    </lineage>
</organism>
<evidence type="ECO:0000313" key="3">
    <source>
        <dbReference type="EMBL" id="ELA42859.1"/>
    </source>
</evidence>
<accession>L2GQF9</accession>
<proteinExistence type="predicted"/>
<gene>
    <name evidence="3" type="ORF">VICG_00174</name>
</gene>
<dbReference type="OrthoDB" id="2195102at2759"/>
<dbReference type="AlphaFoldDB" id="L2GQF9"/>
<feature type="coiled-coil region" evidence="1">
    <location>
        <begin position="353"/>
        <end position="398"/>
    </location>
</feature>
<dbReference type="EMBL" id="JH370130">
    <property type="protein sequence ID" value="ELA42859.1"/>
    <property type="molecule type" value="Genomic_DNA"/>
</dbReference>
<feature type="region of interest" description="Disordered" evidence="2">
    <location>
        <begin position="130"/>
        <end position="149"/>
    </location>
</feature>
<protein>
    <recommendedName>
        <fullName evidence="5">Spc7 kinetochore protein domain-containing protein</fullName>
    </recommendedName>
</protein>
<reference evidence="4" key="1">
    <citation type="submission" date="2011-05" db="EMBL/GenBank/DDBJ databases">
        <title>The genome sequence of Vittaforma corneae strain ATCC 50505.</title>
        <authorList>
            <consortium name="The Broad Institute Genome Sequencing Platform"/>
            <person name="Cuomo C."/>
            <person name="Didier E."/>
            <person name="Bowers L."/>
            <person name="Young S.K."/>
            <person name="Zeng Q."/>
            <person name="Gargeya S."/>
            <person name="Fitzgerald M."/>
            <person name="Haas B."/>
            <person name="Abouelleil A."/>
            <person name="Alvarado L."/>
            <person name="Arachchi H.M."/>
            <person name="Berlin A."/>
            <person name="Chapman S.B."/>
            <person name="Gearin G."/>
            <person name="Goldberg J."/>
            <person name="Griggs A."/>
            <person name="Gujja S."/>
            <person name="Hansen M."/>
            <person name="Heiman D."/>
            <person name="Howarth C."/>
            <person name="Larimer J."/>
            <person name="Lui A."/>
            <person name="MacDonald P.J.P."/>
            <person name="McCowen C."/>
            <person name="Montmayeur A."/>
            <person name="Murphy C."/>
            <person name="Neiman D."/>
            <person name="Pearson M."/>
            <person name="Priest M."/>
            <person name="Roberts A."/>
            <person name="Saif S."/>
            <person name="Shea T."/>
            <person name="Sisk P."/>
            <person name="Stolte C."/>
            <person name="Sykes S."/>
            <person name="Wortman J."/>
            <person name="Nusbaum C."/>
            <person name="Birren B."/>
        </authorList>
    </citation>
    <scope>NUCLEOTIDE SEQUENCE [LARGE SCALE GENOMIC DNA]</scope>
    <source>
        <strain evidence="4">ATCC 50505</strain>
    </source>
</reference>